<evidence type="ECO:0000313" key="1">
    <source>
        <dbReference type="EMBL" id="GEZ53413.1"/>
    </source>
</evidence>
<dbReference type="GO" id="GO:0003964">
    <property type="term" value="F:RNA-directed DNA polymerase activity"/>
    <property type="evidence" value="ECO:0007669"/>
    <property type="project" value="UniProtKB-KW"/>
</dbReference>
<keyword evidence="1" id="KW-0808">Transferase</keyword>
<dbReference type="InterPro" id="IPR043128">
    <property type="entry name" value="Rev_trsase/Diguanyl_cyclase"/>
</dbReference>
<dbReference type="AlphaFoldDB" id="A0A699IEI5"/>
<organism evidence="1">
    <name type="scientific">Tanacetum cinerariifolium</name>
    <name type="common">Dalmatian daisy</name>
    <name type="synonym">Chrysanthemum cinerariifolium</name>
    <dbReference type="NCBI Taxonomy" id="118510"/>
    <lineage>
        <taxon>Eukaryota</taxon>
        <taxon>Viridiplantae</taxon>
        <taxon>Streptophyta</taxon>
        <taxon>Embryophyta</taxon>
        <taxon>Tracheophyta</taxon>
        <taxon>Spermatophyta</taxon>
        <taxon>Magnoliopsida</taxon>
        <taxon>eudicotyledons</taxon>
        <taxon>Gunneridae</taxon>
        <taxon>Pentapetalae</taxon>
        <taxon>asterids</taxon>
        <taxon>campanulids</taxon>
        <taxon>Asterales</taxon>
        <taxon>Asteraceae</taxon>
        <taxon>Asteroideae</taxon>
        <taxon>Anthemideae</taxon>
        <taxon>Anthemidinae</taxon>
        <taxon>Tanacetum</taxon>
    </lineage>
</organism>
<dbReference type="EMBL" id="BKCJ010290670">
    <property type="protein sequence ID" value="GEZ53413.1"/>
    <property type="molecule type" value="Genomic_DNA"/>
</dbReference>
<dbReference type="Gene3D" id="3.30.70.270">
    <property type="match status" value="1"/>
</dbReference>
<comment type="caution">
    <text evidence="1">The sequence shown here is derived from an EMBL/GenBank/DDBJ whole genome shotgun (WGS) entry which is preliminary data.</text>
</comment>
<proteinExistence type="predicted"/>
<feature type="non-terminal residue" evidence="1">
    <location>
        <position position="1"/>
    </location>
</feature>
<name>A0A699IEI5_TANCI</name>
<gene>
    <name evidence="1" type="ORF">Tci_525386</name>
</gene>
<dbReference type="SUPFAM" id="SSF56672">
    <property type="entry name" value="DNA/RNA polymerases"/>
    <property type="match status" value="1"/>
</dbReference>
<keyword evidence="1" id="KW-0695">RNA-directed DNA polymerase</keyword>
<accession>A0A699IEI5</accession>
<keyword evidence="1" id="KW-0548">Nucleotidyltransferase</keyword>
<dbReference type="PANTHER" id="PTHR33064:SF37">
    <property type="entry name" value="RIBONUCLEASE H"/>
    <property type="match status" value="1"/>
</dbReference>
<reference evidence="1" key="1">
    <citation type="journal article" date="2019" name="Sci. Rep.">
        <title>Draft genome of Tanacetum cinerariifolium, the natural source of mosquito coil.</title>
        <authorList>
            <person name="Yamashiro T."/>
            <person name="Shiraishi A."/>
            <person name="Satake H."/>
            <person name="Nakayama K."/>
        </authorList>
    </citation>
    <scope>NUCLEOTIDE SEQUENCE</scope>
</reference>
<dbReference type="InterPro" id="IPR051320">
    <property type="entry name" value="Viral_Replic_Matur_Polypro"/>
</dbReference>
<sequence length="163" mass="18399">FLGHVINSQGIHVDPAKIEAVKNWASPTTATEVCQFLRLTDHYRRFIKVHIGNSCQSLSERDKEHDPRVVIDAWGKSSNRGSGLEAQDAPQMLEGRFNFRRTSLTGFPAQSIRSSNAIALDSWYLLVLITRASQSRQHGFPFIIVNTKEYHSECSGNYHKDNA</sequence>
<dbReference type="InterPro" id="IPR043502">
    <property type="entry name" value="DNA/RNA_pol_sf"/>
</dbReference>
<dbReference type="PANTHER" id="PTHR33064">
    <property type="entry name" value="POL PROTEIN"/>
    <property type="match status" value="1"/>
</dbReference>
<protein>
    <submittedName>
        <fullName evidence="1">Putative reverse transcriptase domain-containing protein</fullName>
    </submittedName>
</protein>